<feature type="compositionally biased region" description="Pro residues" evidence="1">
    <location>
        <begin position="261"/>
        <end position="270"/>
    </location>
</feature>
<dbReference type="InterPro" id="IPR015655">
    <property type="entry name" value="PP2C"/>
</dbReference>
<dbReference type="Proteomes" id="UP001232536">
    <property type="component" value="Unassembled WGS sequence"/>
</dbReference>
<dbReference type="Gene3D" id="3.60.40.10">
    <property type="entry name" value="PPM-type phosphatase domain"/>
    <property type="match status" value="1"/>
</dbReference>
<organism evidence="3 4">
    <name type="scientific">Actinotalea lenta</name>
    <dbReference type="NCBI Taxonomy" id="3064654"/>
    <lineage>
        <taxon>Bacteria</taxon>
        <taxon>Bacillati</taxon>
        <taxon>Actinomycetota</taxon>
        <taxon>Actinomycetes</taxon>
        <taxon>Micrococcales</taxon>
        <taxon>Cellulomonadaceae</taxon>
        <taxon>Actinotalea</taxon>
    </lineage>
</organism>
<evidence type="ECO:0000313" key="4">
    <source>
        <dbReference type="Proteomes" id="UP001232536"/>
    </source>
</evidence>
<gene>
    <name evidence="3" type="ORF">Q6348_01065</name>
</gene>
<feature type="domain" description="PPM-type phosphatase" evidence="2">
    <location>
        <begin position="4"/>
        <end position="234"/>
    </location>
</feature>
<name>A0ABT9D508_9CELL</name>
<protein>
    <submittedName>
        <fullName evidence="3">Protein phosphatase 2C domain-containing protein</fullName>
    </submittedName>
</protein>
<evidence type="ECO:0000313" key="3">
    <source>
        <dbReference type="EMBL" id="MDO8105783.1"/>
    </source>
</evidence>
<keyword evidence="4" id="KW-1185">Reference proteome</keyword>
<sequence length="270" mass="28436">MRTTWGSATDCGPFRRLNEDALFACPPLFVVADGMGGHDAGEVAARIAVEEAGRLADRRTVAADDVHLVVREISARVRGAAPAGRTMGTTFAGVGVAHHHGAAYWLVFNIGDSRVYRYAGGELDQISVDHSVVQELVDRGVIAPDEALHHPDRHVITRAIGTGPDAEPDYWLIPVGPADRMLVCTDGLTEELAGGEIAALLGSVADPQAAAEQLVDEAVRRGSRDNVTAIVIDVVTLHAGDDARPGVPGELSAGTTNPRETPAPVPEVDR</sequence>
<dbReference type="InterPro" id="IPR036457">
    <property type="entry name" value="PPM-type-like_dom_sf"/>
</dbReference>
<dbReference type="PANTHER" id="PTHR47992">
    <property type="entry name" value="PROTEIN PHOSPHATASE"/>
    <property type="match status" value="1"/>
</dbReference>
<evidence type="ECO:0000259" key="2">
    <source>
        <dbReference type="PROSITE" id="PS51746"/>
    </source>
</evidence>
<dbReference type="SMART" id="SM00331">
    <property type="entry name" value="PP2C_SIG"/>
    <property type="match status" value="1"/>
</dbReference>
<reference evidence="3 4" key="1">
    <citation type="submission" date="2023-07" db="EMBL/GenBank/DDBJ databases">
        <title>Description of novel actinomycetes strains, isolated from tidal flat sediment.</title>
        <authorList>
            <person name="Lu C."/>
        </authorList>
    </citation>
    <scope>NUCLEOTIDE SEQUENCE [LARGE SCALE GENOMIC DNA]</scope>
    <source>
        <strain evidence="3 4">SYSU T00b441</strain>
    </source>
</reference>
<accession>A0ABT9D508</accession>
<dbReference type="CDD" id="cd00143">
    <property type="entry name" value="PP2Cc"/>
    <property type="match status" value="1"/>
</dbReference>
<dbReference type="Pfam" id="PF13672">
    <property type="entry name" value="PP2C_2"/>
    <property type="match status" value="1"/>
</dbReference>
<feature type="region of interest" description="Disordered" evidence="1">
    <location>
        <begin position="241"/>
        <end position="270"/>
    </location>
</feature>
<dbReference type="SUPFAM" id="SSF81606">
    <property type="entry name" value="PP2C-like"/>
    <property type="match status" value="1"/>
</dbReference>
<dbReference type="SMART" id="SM00332">
    <property type="entry name" value="PP2Cc"/>
    <property type="match status" value="1"/>
</dbReference>
<dbReference type="EMBL" id="JAUQYP010000001">
    <property type="protein sequence ID" value="MDO8105783.1"/>
    <property type="molecule type" value="Genomic_DNA"/>
</dbReference>
<dbReference type="InterPro" id="IPR001932">
    <property type="entry name" value="PPM-type_phosphatase-like_dom"/>
</dbReference>
<proteinExistence type="predicted"/>
<dbReference type="RefSeq" id="WP_304599487.1">
    <property type="nucleotide sequence ID" value="NZ_JAUQYO010000003.1"/>
</dbReference>
<evidence type="ECO:0000256" key="1">
    <source>
        <dbReference type="SAM" id="MobiDB-lite"/>
    </source>
</evidence>
<dbReference type="PROSITE" id="PS51746">
    <property type="entry name" value="PPM_2"/>
    <property type="match status" value="1"/>
</dbReference>
<comment type="caution">
    <text evidence="3">The sequence shown here is derived from an EMBL/GenBank/DDBJ whole genome shotgun (WGS) entry which is preliminary data.</text>
</comment>